<dbReference type="Pfam" id="PF07727">
    <property type="entry name" value="RVT_2"/>
    <property type="match status" value="1"/>
</dbReference>
<organism evidence="3">
    <name type="scientific">Tanacetum cinerariifolium</name>
    <name type="common">Dalmatian daisy</name>
    <name type="synonym">Chrysanthemum cinerariifolium</name>
    <dbReference type="NCBI Taxonomy" id="118510"/>
    <lineage>
        <taxon>Eukaryota</taxon>
        <taxon>Viridiplantae</taxon>
        <taxon>Streptophyta</taxon>
        <taxon>Embryophyta</taxon>
        <taxon>Tracheophyta</taxon>
        <taxon>Spermatophyta</taxon>
        <taxon>Magnoliopsida</taxon>
        <taxon>eudicotyledons</taxon>
        <taxon>Gunneridae</taxon>
        <taxon>Pentapetalae</taxon>
        <taxon>asterids</taxon>
        <taxon>campanulids</taxon>
        <taxon>Asterales</taxon>
        <taxon>Asteraceae</taxon>
        <taxon>Asteroideae</taxon>
        <taxon>Anthemideae</taxon>
        <taxon>Anthemidinae</taxon>
        <taxon>Tanacetum</taxon>
    </lineage>
</organism>
<feature type="region of interest" description="Disordered" evidence="1">
    <location>
        <begin position="1"/>
        <end position="33"/>
    </location>
</feature>
<dbReference type="CDD" id="cd09272">
    <property type="entry name" value="RNase_HI_RT_Ty1"/>
    <property type="match status" value="1"/>
</dbReference>
<dbReference type="PANTHER" id="PTHR11439">
    <property type="entry name" value="GAG-POL-RELATED RETROTRANSPOSON"/>
    <property type="match status" value="1"/>
</dbReference>
<sequence>MNFFDFVDSKTSSKTPNSSPNGDEEGTSISRKGSVHQRAFDSDVIHPRKPIGSKRVFGIKYKSTGEIERYKARLVAKGFNQREGIDYEETFSHVFKMGTMKCFISLVVQKDWKSYQMSVSGYCVFVNGCLVSWKSKSHATLSKPSTEAEYRAMASGTCKVMWVLKVLKDLGLKDLVPITLFCDNKSVIHIAANSMMHEIIKNFDIYVHFVRENVALVKIEEEDAALALFVSFPPSFENFDSSFVVGKDTITLEDIRSSLHSRELRQ</sequence>
<evidence type="ECO:0000313" key="3">
    <source>
        <dbReference type="EMBL" id="GEU88992.1"/>
    </source>
</evidence>
<accession>A0A6L2NVC9</accession>
<dbReference type="EMBL" id="BKCJ010009865">
    <property type="protein sequence ID" value="GEU88992.1"/>
    <property type="molecule type" value="Genomic_DNA"/>
</dbReference>
<feature type="compositionally biased region" description="Low complexity" evidence="1">
    <location>
        <begin position="9"/>
        <end position="21"/>
    </location>
</feature>
<dbReference type="InterPro" id="IPR013103">
    <property type="entry name" value="RVT_2"/>
</dbReference>
<dbReference type="AlphaFoldDB" id="A0A6L2NVC9"/>
<reference evidence="3" key="1">
    <citation type="journal article" date="2019" name="Sci. Rep.">
        <title>Draft genome of Tanacetum cinerariifolium, the natural source of mosquito coil.</title>
        <authorList>
            <person name="Yamashiro T."/>
            <person name="Shiraishi A."/>
            <person name="Satake H."/>
            <person name="Nakayama K."/>
        </authorList>
    </citation>
    <scope>NUCLEOTIDE SEQUENCE</scope>
</reference>
<evidence type="ECO:0000256" key="1">
    <source>
        <dbReference type="SAM" id="MobiDB-lite"/>
    </source>
</evidence>
<protein>
    <submittedName>
        <fullName evidence="3">Ribonuclease H-like domain-containing protein</fullName>
    </submittedName>
</protein>
<evidence type="ECO:0000259" key="2">
    <source>
        <dbReference type="Pfam" id="PF07727"/>
    </source>
</evidence>
<name>A0A6L2NVC9_TANCI</name>
<gene>
    <name evidence="3" type="ORF">Tci_060970</name>
</gene>
<comment type="caution">
    <text evidence="3">The sequence shown here is derived from an EMBL/GenBank/DDBJ whole genome shotgun (WGS) entry which is preliminary data.</text>
</comment>
<feature type="domain" description="Reverse transcriptase Ty1/copia-type" evidence="2">
    <location>
        <begin position="47"/>
        <end position="121"/>
    </location>
</feature>
<dbReference type="PANTHER" id="PTHR11439:SF508">
    <property type="entry name" value="RNA-DIRECTED DNA POLYMERASE"/>
    <property type="match status" value="1"/>
</dbReference>
<proteinExistence type="predicted"/>